<evidence type="ECO:0000313" key="12">
    <source>
        <dbReference type="EMBL" id="RHK29035.1"/>
    </source>
</evidence>
<dbReference type="InterPro" id="IPR000834">
    <property type="entry name" value="Peptidase_M14"/>
</dbReference>
<dbReference type="GO" id="GO:0005615">
    <property type="term" value="C:extracellular space"/>
    <property type="evidence" value="ECO:0007669"/>
    <property type="project" value="TreeGrafter"/>
</dbReference>
<feature type="domain" description="Peptidase M14" evidence="9">
    <location>
        <begin position="47"/>
        <end position="317"/>
    </location>
</feature>
<evidence type="ECO:0000256" key="4">
    <source>
        <dbReference type="ARBA" id="ARBA00022801"/>
    </source>
</evidence>
<evidence type="ECO:0000313" key="10">
    <source>
        <dbReference type="EMBL" id="KAB6134612.1"/>
    </source>
</evidence>
<dbReference type="PANTHER" id="PTHR11705:SF143">
    <property type="entry name" value="SLL0236 PROTEIN"/>
    <property type="match status" value="1"/>
</dbReference>
<dbReference type="Gene3D" id="3.40.630.10">
    <property type="entry name" value="Zn peptidases"/>
    <property type="match status" value="1"/>
</dbReference>
<evidence type="ECO:0000256" key="6">
    <source>
        <dbReference type="ARBA" id="ARBA00023049"/>
    </source>
</evidence>
<dbReference type="EMBL" id="WDEH01000035">
    <property type="protein sequence ID" value="KAB6134612.1"/>
    <property type="molecule type" value="Genomic_DNA"/>
</dbReference>
<feature type="signal peptide" evidence="8">
    <location>
        <begin position="1"/>
        <end position="19"/>
    </location>
</feature>
<dbReference type="SMART" id="SM00631">
    <property type="entry name" value="Zn_pept"/>
    <property type="match status" value="1"/>
</dbReference>
<comment type="cofactor">
    <cofactor evidence="1">
        <name>Zn(2+)</name>
        <dbReference type="ChEBI" id="CHEBI:29105"/>
    </cofactor>
</comment>
<evidence type="ECO:0000313" key="11">
    <source>
        <dbReference type="EMBL" id="KAB6338159.1"/>
    </source>
</evidence>
<evidence type="ECO:0000256" key="1">
    <source>
        <dbReference type="ARBA" id="ARBA00001947"/>
    </source>
</evidence>
<keyword evidence="8" id="KW-0732">Signal</keyword>
<evidence type="ECO:0000313" key="14">
    <source>
        <dbReference type="Proteomes" id="UP000438288"/>
    </source>
</evidence>
<name>A0A415G098_9BACE</name>
<dbReference type="EMBL" id="QRNE01000012">
    <property type="protein sequence ID" value="RHK29035.1"/>
    <property type="molecule type" value="Genomic_DNA"/>
</dbReference>
<comment type="similarity">
    <text evidence="2 7">Belongs to the peptidase M14 family.</text>
</comment>
<evidence type="ECO:0000256" key="7">
    <source>
        <dbReference type="PROSITE-ProRule" id="PRU01379"/>
    </source>
</evidence>
<sequence>MKRILLILCLLLSGLPFYAQQTGKVTAKFFPDPQVDIDTPAFAKKHGFTTYREMMTFLHDLATTYPERVKLQIVGRTQRGREIPMIKVSKGGNDKLRVLYTGCVHGNEPAGTEGLLYFMKQLTCDSQLSALLDKMDFYIMPSVNIDGSEQGERVTANGIDLNRDQTLLSTPEARTLQRVALTVKPHLFIDFHEYKPLRASYEEVTDGLLVTNPNDFMFLWSSNPNVSPALRTVVDEFYVPEAIRMADAEGLTHHTYFTTKSNRGEIIFNIGGSSPRSSTNIMALRGAISMLMEVRGVGLGRTSYKRRVYTVYKLAESFARTTFEHEGQIRKAVDESAHYNGDVAVTFRSKAASGYPLTFIDMLACKEVTVPVEARIAPESEVVLTRQRPVAYYLDANQNRAVEILQQYGVELERLASPETIELECYTVTKAVESHDLVAGILPLNVVTNTSNRTITLPAGSYRISMSQPLATLVTVLLEPESANGFVNYRVIDAAVNNTLGVYRKMK</sequence>
<dbReference type="Pfam" id="PF00246">
    <property type="entry name" value="Peptidase_M14"/>
    <property type="match status" value="1"/>
</dbReference>
<reference evidence="12 13" key="1">
    <citation type="submission" date="2018-08" db="EMBL/GenBank/DDBJ databases">
        <title>A genome reference for cultivated species of the human gut microbiota.</title>
        <authorList>
            <person name="Zou Y."/>
            <person name="Xue W."/>
            <person name="Luo G."/>
        </authorList>
    </citation>
    <scope>NUCLEOTIDE SEQUENCE [LARGE SCALE GENOMIC DNA]</scope>
    <source>
        <strain evidence="12 13">AF46-11NS</strain>
    </source>
</reference>
<feature type="active site" description="Proton donor/acceptor" evidence="7">
    <location>
        <position position="293"/>
    </location>
</feature>
<evidence type="ECO:0000256" key="2">
    <source>
        <dbReference type="ARBA" id="ARBA00005988"/>
    </source>
</evidence>
<dbReference type="Proteomes" id="UP000438288">
    <property type="component" value="Unassembled WGS sequence"/>
</dbReference>
<dbReference type="RefSeq" id="WP_134993100.1">
    <property type="nucleotide sequence ID" value="NZ_JABFCE010000045.1"/>
</dbReference>
<dbReference type="EMBL" id="WDCP01000039">
    <property type="protein sequence ID" value="KAB6338159.1"/>
    <property type="molecule type" value="Genomic_DNA"/>
</dbReference>
<accession>A0A415G098</accession>
<keyword evidence="6" id="KW-0482">Metalloprotease</keyword>
<dbReference type="GO" id="GO:0004181">
    <property type="term" value="F:metallocarboxypeptidase activity"/>
    <property type="evidence" value="ECO:0007669"/>
    <property type="project" value="InterPro"/>
</dbReference>
<organism evidence="12 13">
    <name type="scientific">Bacteroides xylanisolvens</name>
    <dbReference type="NCBI Taxonomy" id="371601"/>
    <lineage>
        <taxon>Bacteria</taxon>
        <taxon>Pseudomonadati</taxon>
        <taxon>Bacteroidota</taxon>
        <taxon>Bacteroidia</taxon>
        <taxon>Bacteroidales</taxon>
        <taxon>Bacteroidaceae</taxon>
        <taxon>Bacteroides</taxon>
    </lineage>
</organism>
<dbReference type="PANTHER" id="PTHR11705">
    <property type="entry name" value="PROTEASE FAMILY M14 CARBOXYPEPTIDASE A,B"/>
    <property type="match status" value="1"/>
</dbReference>
<dbReference type="GO" id="GO:0006508">
    <property type="term" value="P:proteolysis"/>
    <property type="evidence" value="ECO:0007669"/>
    <property type="project" value="UniProtKB-KW"/>
</dbReference>
<dbReference type="AlphaFoldDB" id="A0A415G098"/>
<evidence type="ECO:0000256" key="5">
    <source>
        <dbReference type="ARBA" id="ARBA00022833"/>
    </source>
</evidence>
<evidence type="ECO:0000256" key="8">
    <source>
        <dbReference type="SAM" id="SignalP"/>
    </source>
</evidence>
<evidence type="ECO:0000259" key="9">
    <source>
        <dbReference type="PROSITE" id="PS52035"/>
    </source>
</evidence>
<keyword evidence="5" id="KW-0862">Zinc</keyword>
<dbReference type="SUPFAM" id="SSF53187">
    <property type="entry name" value="Zn-dependent exopeptidases"/>
    <property type="match status" value="1"/>
</dbReference>
<dbReference type="CDD" id="cd06242">
    <property type="entry name" value="M14-like"/>
    <property type="match status" value="1"/>
</dbReference>
<feature type="chain" id="PRO_5036105714" evidence="8">
    <location>
        <begin position="20"/>
        <end position="507"/>
    </location>
</feature>
<keyword evidence="3" id="KW-0645">Protease</keyword>
<comment type="caution">
    <text evidence="12">The sequence shown here is derived from an EMBL/GenBank/DDBJ whole genome shotgun (WGS) entry which is preliminary data.</text>
</comment>
<dbReference type="PROSITE" id="PS52035">
    <property type="entry name" value="PEPTIDASE_M14"/>
    <property type="match status" value="1"/>
</dbReference>
<evidence type="ECO:0000256" key="3">
    <source>
        <dbReference type="ARBA" id="ARBA00022670"/>
    </source>
</evidence>
<evidence type="ECO:0000313" key="13">
    <source>
        <dbReference type="Proteomes" id="UP000285503"/>
    </source>
</evidence>
<dbReference type="GO" id="GO:0008270">
    <property type="term" value="F:zinc ion binding"/>
    <property type="evidence" value="ECO:0007669"/>
    <property type="project" value="InterPro"/>
</dbReference>
<dbReference type="Proteomes" id="UP000487596">
    <property type="component" value="Unassembled WGS sequence"/>
</dbReference>
<reference evidence="14 15" key="2">
    <citation type="journal article" date="2019" name="Nat. Med.">
        <title>A library of human gut bacterial isolates paired with longitudinal multiomics data enables mechanistic microbiome research.</title>
        <authorList>
            <person name="Poyet M."/>
            <person name="Groussin M."/>
            <person name="Gibbons S.M."/>
            <person name="Avila-Pacheco J."/>
            <person name="Jiang X."/>
            <person name="Kearney S.M."/>
            <person name="Perrotta A.R."/>
            <person name="Berdy B."/>
            <person name="Zhao S."/>
            <person name="Lieberman T.D."/>
            <person name="Swanson P.K."/>
            <person name="Smith M."/>
            <person name="Roesemann S."/>
            <person name="Alexander J.E."/>
            <person name="Rich S.A."/>
            <person name="Livny J."/>
            <person name="Vlamakis H."/>
            <person name="Clish C."/>
            <person name="Bullock K."/>
            <person name="Deik A."/>
            <person name="Scott J."/>
            <person name="Pierce K.A."/>
            <person name="Xavier R.J."/>
            <person name="Alm E.J."/>
        </authorList>
    </citation>
    <scope>NUCLEOTIDE SEQUENCE [LARGE SCALE GENOMIC DNA]</scope>
    <source>
        <strain evidence="11 14">BIOML-A16</strain>
        <strain evidence="10 15">BIOML-A62</strain>
    </source>
</reference>
<gene>
    <name evidence="12" type="ORF">DW075_04060</name>
    <name evidence="10" type="ORF">GA424_18530</name>
    <name evidence="11" type="ORF">GAZ43_15880</name>
</gene>
<keyword evidence="4" id="KW-0378">Hydrolase</keyword>
<proteinExistence type="inferred from homology"/>
<evidence type="ECO:0000313" key="15">
    <source>
        <dbReference type="Proteomes" id="UP000487596"/>
    </source>
</evidence>
<protein>
    <submittedName>
        <fullName evidence="12">Peptidase</fullName>
    </submittedName>
</protein>
<dbReference type="Proteomes" id="UP000285503">
    <property type="component" value="Unassembled WGS sequence"/>
</dbReference>